<dbReference type="Gene3D" id="1.10.10.60">
    <property type="entry name" value="Homeodomain-like"/>
    <property type="match status" value="2"/>
</dbReference>
<dbReference type="CDD" id="cd00167">
    <property type="entry name" value="SANT"/>
    <property type="match status" value="2"/>
</dbReference>
<accession>A0A6P5YAY8</accession>
<dbReference type="RefSeq" id="XP_022737613.1">
    <property type="nucleotide sequence ID" value="XM_022881878.1"/>
</dbReference>
<keyword evidence="4" id="KW-0238">DNA-binding</keyword>
<feature type="domain" description="HTH myb-type" evidence="8">
    <location>
        <begin position="9"/>
        <end position="65"/>
    </location>
</feature>
<sequence length="369" mass="42240">MGRHSCCLKQKLRKGLWSPEEDEKLFNYITRFGVGCWSSVPKLAGLQRCGKSCRLRWINYLRPDLKRGMFSQQEEDLIIRLHEFLGNRWAQIAAQLPGRTDNEIKNFWNSCLKKKLMKQGIDPTTHKPLSKVEVKEENKCTDKVVLQTPQSKGLSSTVSSFAAHGPTFLVSDSSNYYGSGLTEASRELFINKQVYDPLTYIDLQAEIDHPSEYNSNFVPQFHPSVRSFDQNRFEINSSFTFTSMPSLTNFDQGNMSRTDFSDISASRISTSFLLNEAKESSSNSSNISSYTEFQMNKMVENRAFSWDTGSTLDSMFQFQVNGIKPEELKPSSWQEEQLHNHNSVNISSYPLTLLSEDLTRANFDVFQQI</sequence>
<organism evidence="9 10">
    <name type="scientific">Durio zibethinus</name>
    <name type="common">Durian</name>
    <dbReference type="NCBI Taxonomy" id="66656"/>
    <lineage>
        <taxon>Eukaryota</taxon>
        <taxon>Viridiplantae</taxon>
        <taxon>Streptophyta</taxon>
        <taxon>Embryophyta</taxon>
        <taxon>Tracheophyta</taxon>
        <taxon>Spermatophyta</taxon>
        <taxon>Magnoliopsida</taxon>
        <taxon>eudicotyledons</taxon>
        <taxon>Gunneridae</taxon>
        <taxon>Pentapetalae</taxon>
        <taxon>rosids</taxon>
        <taxon>malvids</taxon>
        <taxon>Malvales</taxon>
        <taxon>Malvaceae</taxon>
        <taxon>Helicteroideae</taxon>
        <taxon>Durio</taxon>
    </lineage>
</organism>
<dbReference type="GeneID" id="111290531"/>
<evidence type="ECO:0000256" key="3">
    <source>
        <dbReference type="ARBA" id="ARBA00023015"/>
    </source>
</evidence>
<dbReference type="OrthoDB" id="2143914at2759"/>
<dbReference type="SUPFAM" id="SSF46689">
    <property type="entry name" value="Homeodomain-like"/>
    <property type="match status" value="1"/>
</dbReference>
<dbReference type="InterPro" id="IPR051953">
    <property type="entry name" value="Plant_SW-associated_TFs"/>
</dbReference>
<gene>
    <name evidence="10" type="primary">LOC111290531</name>
</gene>
<protein>
    <submittedName>
        <fullName evidence="10">Transcription factor MYB86-like isoform X1</fullName>
    </submittedName>
</protein>
<comment type="subcellular location">
    <subcellularLocation>
        <location evidence="1">Nucleus</location>
    </subcellularLocation>
</comment>
<dbReference type="PROSITE" id="PS51294">
    <property type="entry name" value="HTH_MYB"/>
    <property type="match status" value="2"/>
</dbReference>
<dbReference type="GO" id="GO:0003677">
    <property type="term" value="F:DNA binding"/>
    <property type="evidence" value="ECO:0007669"/>
    <property type="project" value="UniProtKB-KW"/>
</dbReference>
<evidence type="ECO:0000256" key="4">
    <source>
        <dbReference type="ARBA" id="ARBA00023125"/>
    </source>
</evidence>
<dbReference type="InterPro" id="IPR009057">
    <property type="entry name" value="Homeodomain-like_sf"/>
</dbReference>
<proteinExistence type="predicted"/>
<dbReference type="GO" id="GO:0005634">
    <property type="term" value="C:nucleus"/>
    <property type="evidence" value="ECO:0007669"/>
    <property type="project" value="UniProtKB-SubCell"/>
</dbReference>
<dbReference type="KEGG" id="dzi:111290531"/>
<evidence type="ECO:0000256" key="6">
    <source>
        <dbReference type="ARBA" id="ARBA00023242"/>
    </source>
</evidence>
<keyword evidence="2" id="KW-0677">Repeat</keyword>
<evidence type="ECO:0000259" key="8">
    <source>
        <dbReference type="PROSITE" id="PS51294"/>
    </source>
</evidence>
<evidence type="ECO:0000313" key="10">
    <source>
        <dbReference type="RefSeq" id="XP_022737613.1"/>
    </source>
</evidence>
<feature type="domain" description="HTH myb-type" evidence="8">
    <location>
        <begin position="66"/>
        <end position="116"/>
    </location>
</feature>
<dbReference type="Pfam" id="PF00249">
    <property type="entry name" value="Myb_DNA-binding"/>
    <property type="match status" value="2"/>
</dbReference>
<keyword evidence="5" id="KW-0804">Transcription</keyword>
<name>A0A6P5YAY8_DURZI</name>
<evidence type="ECO:0000259" key="7">
    <source>
        <dbReference type="PROSITE" id="PS50090"/>
    </source>
</evidence>
<keyword evidence="6" id="KW-0539">Nucleus</keyword>
<evidence type="ECO:0000313" key="9">
    <source>
        <dbReference type="Proteomes" id="UP000515121"/>
    </source>
</evidence>
<dbReference type="FunFam" id="1.10.10.60:FF:000047">
    <property type="entry name" value="Myb transcription factor"/>
    <property type="match status" value="1"/>
</dbReference>
<evidence type="ECO:0000256" key="5">
    <source>
        <dbReference type="ARBA" id="ARBA00023163"/>
    </source>
</evidence>
<dbReference type="AlphaFoldDB" id="A0A6P5YAY8"/>
<keyword evidence="3" id="KW-0805">Transcription regulation</keyword>
<dbReference type="PANTHER" id="PTHR47997:SF34">
    <property type="entry name" value="TRANSCRIPTION FACTOR MYB86-LIKE"/>
    <property type="match status" value="1"/>
</dbReference>
<dbReference type="SMART" id="SM00717">
    <property type="entry name" value="SANT"/>
    <property type="match status" value="2"/>
</dbReference>
<dbReference type="InterPro" id="IPR001005">
    <property type="entry name" value="SANT/Myb"/>
</dbReference>
<evidence type="ECO:0000256" key="1">
    <source>
        <dbReference type="ARBA" id="ARBA00004123"/>
    </source>
</evidence>
<evidence type="ECO:0000256" key="2">
    <source>
        <dbReference type="ARBA" id="ARBA00022737"/>
    </source>
</evidence>
<dbReference type="PANTHER" id="PTHR47997">
    <property type="entry name" value="MYB DOMAIN PROTEIN 55"/>
    <property type="match status" value="1"/>
</dbReference>
<dbReference type="Proteomes" id="UP000515121">
    <property type="component" value="Unplaced"/>
</dbReference>
<feature type="domain" description="Myb-like" evidence="7">
    <location>
        <begin position="9"/>
        <end position="61"/>
    </location>
</feature>
<dbReference type="PROSITE" id="PS50090">
    <property type="entry name" value="MYB_LIKE"/>
    <property type="match status" value="2"/>
</dbReference>
<dbReference type="InterPro" id="IPR017930">
    <property type="entry name" value="Myb_dom"/>
</dbReference>
<feature type="domain" description="Myb-like" evidence="7">
    <location>
        <begin position="62"/>
        <end position="112"/>
    </location>
</feature>
<dbReference type="FunFam" id="1.10.10.60:FF:000268">
    <property type="entry name" value="Transcription factor MYB86"/>
    <property type="match status" value="1"/>
</dbReference>
<keyword evidence="9" id="KW-1185">Reference proteome</keyword>
<reference evidence="10" key="1">
    <citation type="submission" date="2025-08" db="UniProtKB">
        <authorList>
            <consortium name="RefSeq"/>
        </authorList>
    </citation>
    <scope>IDENTIFICATION</scope>
    <source>
        <tissue evidence="10">Fruit stalk</tissue>
    </source>
</reference>